<dbReference type="AlphaFoldDB" id="A0A8S1H7A9"/>
<dbReference type="InterPro" id="IPR019007">
    <property type="entry name" value="Wbp11/ELF5/Saf1_N"/>
</dbReference>
<keyword evidence="1" id="KW-0175">Coiled coil</keyword>
<organism evidence="4 5">
    <name type="scientific">Caenorhabditis auriculariae</name>
    <dbReference type="NCBI Taxonomy" id="2777116"/>
    <lineage>
        <taxon>Eukaryota</taxon>
        <taxon>Metazoa</taxon>
        <taxon>Ecdysozoa</taxon>
        <taxon>Nematoda</taxon>
        <taxon>Chromadorea</taxon>
        <taxon>Rhabditida</taxon>
        <taxon>Rhabditina</taxon>
        <taxon>Rhabditomorpha</taxon>
        <taxon>Rhabditoidea</taxon>
        <taxon>Rhabditidae</taxon>
        <taxon>Peloderinae</taxon>
        <taxon>Caenorhabditis</taxon>
    </lineage>
</organism>
<comment type="caution">
    <text evidence="4">The sequence shown here is derived from an EMBL/GenBank/DDBJ whole genome shotgun (WGS) entry which is preliminary data.</text>
</comment>
<proteinExistence type="predicted"/>
<feature type="region of interest" description="Disordered" evidence="2">
    <location>
        <begin position="403"/>
        <end position="429"/>
    </location>
</feature>
<dbReference type="GO" id="GO:0006396">
    <property type="term" value="P:RNA processing"/>
    <property type="evidence" value="ECO:0007669"/>
    <property type="project" value="InterPro"/>
</dbReference>
<evidence type="ECO:0000313" key="5">
    <source>
        <dbReference type="Proteomes" id="UP000835052"/>
    </source>
</evidence>
<evidence type="ECO:0000313" key="4">
    <source>
        <dbReference type="EMBL" id="CAD6191423.1"/>
    </source>
</evidence>
<dbReference type="EMBL" id="CAJGYM010000021">
    <property type="protein sequence ID" value="CAD6191423.1"/>
    <property type="molecule type" value="Genomic_DNA"/>
</dbReference>
<feature type="region of interest" description="Disordered" evidence="2">
    <location>
        <begin position="84"/>
        <end position="116"/>
    </location>
</feature>
<feature type="coiled-coil region" evidence="1">
    <location>
        <begin position="155"/>
        <end position="183"/>
    </location>
</feature>
<dbReference type="OrthoDB" id="10067323at2759"/>
<evidence type="ECO:0000259" key="3">
    <source>
        <dbReference type="Pfam" id="PF09429"/>
    </source>
</evidence>
<evidence type="ECO:0000256" key="1">
    <source>
        <dbReference type="SAM" id="Coils"/>
    </source>
</evidence>
<dbReference type="Pfam" id="PF09429">
    <property type="entry name" value="Wbp11"/>
    <property type="match status" value="1"/>
</dbReference>
<reference evidence="4" key="1">
    <citation type="submission" date="2020-10" db="EMBL/GenBank/DDBJ databases">
        <authorList>
            <person name="Kikuchi T."/>
        </authorList>
    </citation>
    <scope>NUCLEOTIDE SEQUENCE</scope>
    <source>
        <strain evidence="4">NKZ352</strain>
    </source>
</reference>
<feature type="domain" description="Wbp11/ELF5/Saf1 N-terminal" evidence="3">
    <location>
        <begin position="94"/>
        <end position="158"/>
    </location>
</feature>
<name>A0A8S1H7A9_9PELO</name>
<gene>
    <name evidence="4" type="ORF">CAUJ_LOCUS7342</name>
</gene>
<feature type="compositionally biased region" description="Basic and acidic residues" evidence="2">
    <location>
        <begin position="416"/>
        <end position="429"/>
    </location>
</feature>
<keyword evidence="5" id="KW-1185">Reference proteome</keyword>
<protein>
    <recommendedName>
        <fullName evidence="3">Wbp11/ELF5/Saf1 N-terminal domain-containing protein</fullName>
    </recommendedName>
</protein>
<accession>A0A8S1H7A9</accession>
<sequence length="442" mass="49484">MLSYADGLSVAINGRMGGESIIFLNLIEYRPEIGIDSRVNDGQGCSTETRVVGTRRVRRSWSCVFGKFQIFAFLLNFHKMPSVSKTKSGKSFRAPTDQARKLERRKENKRNKRDRQQIRHAIAKYCNVEETTAKLLLLERQVLGLDPQPFHVDVLKKKQKVLNDMLNKRRQALQQAKEEDELKRFNEKLQVFHADCRKLQFLAEQAKMAREADPDFIPLPSGEMGHGDLRTAQLMGPTVPQIKKKVDFKLPRAKSGLKPPGVPCGIPPDLSDSEDEYGGGYGHDAYGFQQPDDDDLAPIPIPDFDSGPSGYTNYTPMVPMRKVPPPPPHGMPHMGYNPMGFSSHSHHHIPDNAVISSAPIIRRDAPIESSGPSVPAVLSAAPELRDLRKETVKLVPAALLRKKQTTSSTMKPVPVRRPEAHQQAKSTDDAYNEFMKELDGLI</sequence>
<evidence type="ECO:0000256" key="2">
    <source>
        <dbReference type="SAM" id="MobiDB-lite"/>
    </source>
</evidence>
<dbReference type="Proteomes" id="UP000835052">
    <property type="component" value="Unassembled WGS sequence"/>
</dbReference>